<name>A0A1M7B4T2_9FLAO</name>
<dbReference type="EMBL" id="FOKU01000010">
    <property type="protein sequence ID" value="SFC37670.1"/>
    <property type="molecule type" value="Genomic_DNA"/>
</dbReference>
<dbReference type="STRING" id="1055723.SAMN05216293_3578"/>
<dbReference type="EMBL" id="FRAT01000011">
    <property type="protein sequence ID" value="SHL49990.1"/>
    <property type="molecule type" value="Genomic_DNA"/>
</dbReference>
<evidence type="ECO:0008006" key="5">
    <source>
        <dbReference type="Google" id="ProtNLM"/>
    </source>
</evidence>
<dbReference type="OrthoDB" id="1430281at2"/>
<gene>
    <name evidence="1" type="ORF">SAMN04487891_11022</name>
    <name evidence="2" type="ORF">SAMN05216293_3578</name>
</gene>
<keyword evidence="4" id="KW-1185">Reference proteome</keyword>
<evidence type="ECO:0000313" key="2">
    <source>
        <dbReference type="EMBL" id="SHL49990.1"/>
    </source>
</evidence>
<evidence type="ECO:0000313" key="4">
    <source>
        <dbReference type="Proteomes" id="UP000198940"/>
    </source>
</evidence>
<organism evidence="2 3">
    <name type="scientific">Flagellimonas taeanensis</name>
    <dbReference type="NCBI Taxonomy" id="1005926"/>
    <lineage>
        <taxon>Bacteria</taxon>
        <taxon>Pseudomonadati</taxon>
        <taxon>Bacteroidota</taxon>
        <taxon>Flavobacteriia</taxon>
        <taxon>Flavobacteriales</taxon>
        <taxon>Flavobacteriaceae</taxon>
        <taxon>Flagellimonas</taxon>
    </lineage>
</organism>
<comment type="caution">
    <text evidence="2">The sequence shown here is derived from an EMBL/GenBank/DDBJ whole genome shotgun (WGS) entry which is preliminary data.</text>
</comment>
<dbReference type="Proteomes" id="UP000198940">
    <property type="component" value="Unassembled WGS sequence"/>
</dbReference>
<reference evidence="2 3" key="1">
    <citation type="submission" date="2016-11" db="EMBL/GenBank/DDBJ databases">
        <authorList>
            <person name="Varghese N."/>
            <person name="Submissions S."/>
        </authorList>
    </citation>
    <scope>NUCLEOTIDE SEQUENCE [LARGE SCALE GENOMIC DNA]</scope>
    <source>
        <strain evidence="2 3">CGMCC 1.12174</strain>
        <strain evidence="1 4">DSM 26351</strain>
    </source>
</reference>
<dbReference type="AlphaFoldDB" id="A0A1M7B4T2"/>
<accession>A0A1M7B4T2</accession>
<protein>
    <recommendedName>
        <fullName evidence="5">YceI-like domain-containing protein</fullName>
    </recommendedName>
</protein>
<dbReference type="Proteomes" id="UP000184031">
    <property type="component" value="Unassembled WGS sequence"/>
</dbReference>
<proteinExistence type="predicted"/>
<evidence type="ECO:0000313" key="3">
    <source>
        <dbReference type="Proteomes" id="UP000184031"/>
    </source>
</evidence>
<evidence type="ECO:0000313" key="1">
    <source>
        <dbReference type="EMBL" id="SFC37670.1"/>
    </source>
</evidence>
<sequence length="182" mass="20227">MNVKHFILIILLVSYFNGSAQKIYSTKEGHIEMMAMLDSVPFKAESHNLALYLDYDSKVVSGVLDLKTLSTNNPEIKAMLAGEENPIILGFTGTVPSVDFLSKRHDPIDFNWLIDVTYQGKAFKSQFKATITHIEQVVSMSCLISARGQILVADTGLDSIIKGIDDTIEVQFAQMVLKLDNQ</sequence>